<accession>A0A387G0W3</accession>
<reference evidence="1 2" key="1">
    <citation type="submission" date="2018-10" db="EMBL/GenBank/DDBJ databases">
        <title>Rhizobium etli, R. leguminosarum and a new Rhizobium genospecies from Phaseolus dumosus.</title>
        <authorList>
            <person name="Ramirez-Puebla S.T."/>
            <person name="Rogel-Hernandez M.A."/>
            <person name="Guerrero G."/>
            <person name="Ormeno-Orrillo E."/>
            <person name="Martinez-Romero J.C."/>
            <person name="Negrete-Yankelevich S."/>
            <person name="Martinez-Romero E."/>
        </authorList>
    </citation>
    <scope>NUCLEOTIDE SEQUENCE [LARGE SCALE GENOMIC DNA]</scope>
    <source>
        <strain evidence="1 2">CCGE525</strain>
        <plasmid evidence="2">prccge525c</plasmid>
    </source>
</reference>
<dbReference type="Proteomes" id="UP000282195">
    <property type="component" value="Plasmid pRCCGE525c"/>
</dbReference>
<gene>
    <name evidence="1" type="ORF">CCGE525_23580</name>
</gene>
<geneLocation type="plasmid" evidence="2">
    <name>prccge525c</name>
</geneLocation>
<keyword evidence="1" id="KW-0614">Plasmid</keyword>
<dbReference type="EMBL" id="CP032695">
    <property type="protein sequence ID" value="AYG61851.1"/>
    <property type="molecule type" value="Genomic_DNA"/>
</dbReference>
<organism evidence="1 2">
    <name type="scientific">Rhizobium jaguaris</name>
    <dbReference type="NCBI Taxonomy" id="1312183"/>
    <lineage>
        <taxon>Bacteria</taxon>
        <taxon>Pseudomonadati</taxon>
        <taxon>Pseudomonadota</taxon>
        <taxon>Alphaproteobacteria</taxon>
        <taxon>Hyphomicrobiales</taxon>
        <taxon>Rhizobiaceae</taxon>
        <taxon>Rhizobium/Agrobacterium group</taxon>
        <taxon>Rhizobium</taxon>
    </lineage>
</organism>
<keyword evidence="2" id="KW-1185">Reference proteome</keyword>
<dbReference type="KEGG" id="rjg:CCGE525_23580"/>
<protein>
    <submittedName>
        <fullName evidence="1">Uncharacterized protein</fullName>
    </submittedName>
</protein>
<proteinExistence type="predicted"/>
<sequence>MPYSKGLIGTYRRLYEDPPDETHGAGQFWFHRAQNMVCVYMAGAAGAKFARQANPDEYFVWPLFHGVRVTAGAETKDVPAGSVVILPPGDSTVELLEGGHVWLGFTSLSADLVERCPNKAEYEPPLAHVAPLVAWPEPVGGYRIRVYNLFDLPAGKPQCYMHRTAMMNFGYGFPAASKAKPDTDLSPHFHEDFEQISLVHSGTHIYHMRRPWGRDGTKWLPDEHVVISTPGIAVAKPPDIHTIQLVSNGMPGGVLDFFAPVRWDYATRPGMVTNAADYPVPAEPPKA</sequence>
<evidence type="ECO:0000313" key="2">
    <source>
        <dbReference type="Proteomes" id="UP000282195"/>
    </source>
</evidence>
<dbReference type="RefSeq" id="WP_120706787.1">
    <property type="nucleotide sequence ID" value="NZ_CP032695.1"/>
</dbReference>
<dbReference type="OrthoDB" id="8882910at2"/>
<evidence type="ECO:0000313" key="1">
    <source>
        <dbReference type="EMBL" id="AYG61851.1"/>
    </source>
</evidence>
<dbReference type="AlphaFoldDB" id="A0A387G0W3"/>
<name>A0A387G0W3_9HYPH</name>